<feature type="region of interest" description="Disordered" evidence="6">
    <location>
        <begin position="1053"/>
        <end position="1074"/>
    </location>
</feature>
<dbReference type="Pfam" id="PF02721">
    <property type="entry name" value="DUF223"/>
    <property type="match status" value="2"/>
</dbReference>
<evidence type="ECO:0000256" key="1">
    <source>
        <dbReference type="ARBA" id="ARBA00005690"/>
    </source>
</evidence>
<feature type="domain" description="Replication protein A 70 kDa DNA-binding subunit B/D first OB fold" evidence="7">
    <location>
        <begin position="639"/>
        <end position="736"/>
    </location>
</feature>
<evidence type="ECO:0000256" key="5">
    <source>
        <dbReference type="ARBA" id="ARBA00023125"/>
    </source>
</evidence>
<dbReference type="CDD" id="cd04476">
    <property type="entry name" value="RPA1_DBD_C"/>
    <property type="match status" value="2"/>
</dbReference>
<reference evidence="9 10" key="1">
    <citation type="submission" date="2019-01" db="EMBL/GenBank/DDBJ databases">
        <title>Sequencing of cultivated peanut Arachis hypogaea provides insights into genome evolution and oil improvement.</title>
        <authorList>
            <person name="Chen X."/>
        </authorList>
    </citation>
    <scope>NUCLEOTIDE SEQUENCE [LARGE SCALE GENOMIC DNA]</scope>
    <source>
        <strain evidence="10">cv. Fuhuasheng</strain>
        <tissue evidence="9">Leaves</tissue>
    </source>
</reference>
<proteinExistence type="inferred from homology"/>
<gene>
    <name evidence="9" type="ORF">Ahy_A06g030886</name>
</gene>
<feature type="domain" description="Replication factor A C-terminal" evidence="8">
    <location>
        <begin position="378"/>
        <end position="500"/>
    </location>
</feature>
<evidence type="ECO:0000256" key="2">
    <source>
        <dbReference type="ARBA" id="ARBA00022723"/>
    </source>
</evidence>
<name>A0A445CXR1_ARAHY</name>
<evidence type="ECO:0000256" key="4">
    <source>
        <dbReference type="ARBA" id="ARBA00022833"/>
    </source>
</evidence>
<keyword evidence="3" id="KW-0863">Zinc-finger</keyword>
<keyword evidence="5" id="KW-0238">DNA-binding</keyword>
<dbReference type="InterPro" id="IPR013955">
    <property type="entry name" value="Rep_factor-A_C"/>
</dbReference>
<dbReference type="InterPro" id="IPR012340">
    <property type="entry name" value="NA-bd_OB-fold"/>
</dbReference>
<dbReference type="AlphaFoldDB" id="A0A445CXR1"/>
<keyword evidence="4" id="KW-0862">Zinc</keyword>
<dbReference type="CDD" id="cd04480">
    <property type="entry name" value="RPA1_DBD_A_like"/>
    <property type="match status" value="2"/>
</dbReference>
<dbReference type="GO" id="GO:0008270">
    <property type="term" value="F:zinc ion binding"/>
    <property type="evidence" value="ECO:0007669"/>
    <property type="project" value="UniProtKB-KW"/>
</dbReference>
<dbReference type="SUPFAM" id="SSF50249">
    <property type="entry name" value="Nucleic acid-binding proteins"/>
    <property type="match status" value="6"/>
</dbReference>
<keyword evidence="10" id="KW-1185">Reference proteome</keyword>
<dbReference type="CDD" id="cd04481">
    <property type="entry name" value="RPA1_DBD_B_like"/>
    <property type="match status" value="2"/>
</dbReference>
<evidence type="ECO:0000256" key="3">
    <source>
        <dbReference type="ARBA" id="ARBA00022771"/>
    </source>
</evidence>
<sequence>MSSSSLGAHTGSDSSCCSWSLCRRRLGVIISKVSGFGVHLLHGTKKTNYLEHLHTNMPSPNSSFPMNPWLGPSPVLRTLAVIMVAMAARYDLIKCINAGPAHKVWKLKVRVIRLWTVSQFARSGMKAPIEMVVLDEEGDTIQCTVKDIFVPIFEGLLAEGNVYVVTNFGVALNTIKFKPTRHEFRIHFKRDTIVRPVQDSSVPLNGFNFVPFKTIQSESKEDSYLVDVIGQLASKGNLVEFTRDGKPSSYITIELDDLEGGQKLRVTLWQSFAFELLKYLEEHPCLTYVVILQMGKMKFYSGVMGVSNTNYNSKLFINVEFPAARDFFARVNKLDPIDGQGIMPLVCGQPVSDEEDFLRLSVYKTIAEIKEHNQDAVFVTAGTIKEVETEFGWWYKGCKKCRRGLKELDKKYFCPNCIRDYGFYEPRYIIHIRVIDHTDAASFVLFDGEAAKFLGVSAKDLRQSCVTKGVEKNSCPEEINKLRDIKFIFKVQLKMRNLNSYEPYVIHVLRMTNENSLVSAFLDKYNPDTGLLSHENSELLNLSTGPYNTSKACESEPTPSPAVDEKHNSKILGAKKHIEEIGEESVSSKSKKGKWIIEKKTNNLKHLHTNMPSPNNSFPMDPFLGPFPVLRTLVVTMMIAPPKESWKIHVRVIRLWSLPKFKDPKSSSSIEMVLMDEQGTTMHASVGEDLISVFESLISEGTVYVFTYFGVNNNCGLYRTTSHQFRLFFQDRTTILPSFCDAIPLYGIKLVPFREIMGYSPHHPFLVDVAGVMAGVEGERKYMNDGKLINMMVIHIENDGLRLNIVVLGEMVDRIKDFLASGDQQLPIVIFQFVRVKNAGGTNIVQNIMYGTRLLINPDIPEALMLRKSVYYREISQYLSVVSGKSAYLDEDEVLYSIGRKTIKELRAAADVGFYVVRATVLDVEPVPSWWYKSCVCSVKAEANADEYFCDGCNRDVNNVVDRYKLNLLVFDGTGTTNFVVFDKEVAALFGRTCTEMVKELNEKGKASKDPTGFNEFFLDKEFLFKVEVETTGWCDSYDVSVIRSDSSNLPRWRDTQGPVKSGVPRAGPINPMHPRGEDGCSVCDESPDPIVKNLSVIKKPVVRRLLDEFNMSDDVGELLPVVSTLTTVTFHSPSSPPA</sequence>
<evidence type="ECO:0000256" key="6">
    <source>
        <dbReference type="SAM" id="MobiDB-lite"/>
    </source>
</evidence>
<evidence type="ECO:0000259" key="7">
    <source>
        <dbReference type="Pfam" id="PF02721"/>
    </source>
</evidence>
<dbReference type="InterPro" id="IPR047192">
    <property type="entry name" value="Euk_RPA1_DBD_C"/>
</dbReference>
<dbReference type="Pfam" id="PF08646">
    <property type="entry name" value="Rep_fac-A_C"/>
    <property type="match status" value="2"/>
</dbReference>
<dbReference type="EMBL" id="SDMP01000006">
    <property type="protein sequence ID" value="RYR55709.1"/>
    <property type="molecule type" value="Genomic_DNA"/>
</dbReference>
<dbReference type="InterPro" id="IPR003871">
    <property type="entry name" value="RFA1B/D_OB_1st"/>
</dbReference>
<dbReference type="GO" id="GO:0003677">
    <property type="term" value="F:DNA binding"/>
    <property type="evidence" value="ECO:0007669"/>
    <property type="project" value="UniProtKB-KW"/>
</dbReference>
<keyword evidence="2" id="KW-0479">Metal-binding</keyword>
<feature type="domain" description="Replication protein A 70 kDa DNA-binding subunit B/D first OB fold" evidence="7">
    <location>
        <begin position="100"/>
        <end position="196"/>
    </location>
</feature>
<evidence type="ECO:0000313" key="10">
    <source>
        <dbReference type="Proteomes" id="UP000289738"/>
    </source>
</evidence>
<accession>A0A445CXR1</accession>
<dbReference type="PANTHER" id="PTHR47165:SF4">
    <property type="entry name" value="OS03G0429900 PROTEIN"/>
    <property type="match status" value="1"/>
</dbReference>
<dbReference type="PANTHER" id="PTHR47165">
    <property type="entry name" value="OS03G0429900 PROTEIN"/>
    <property type="match status" value="1"/>
</dbReference>
<organism evidence="9 10">
    <name type="scientific">Arachis hypogaea</name>
    <name type="common">Peanut</name>
    <dbReference type="NCBI Taxonomy" id="3818"/>
    <lineage>
        <taxon>Eukaryota</taxon>
        <taxon>Viridiplantae</taxon>
        <taxon>Streptophyta</taxon>
        <taxon>Embryophyta</taxon>
        <taxon>Tracheophyta</taxon>
        <taxon>Spermatophyta</taxon>
        <taxon>Magnoliopsida</taxon>
        <taxon>eudicotyledons</taxon>
        <taxon>Gunneridae</taxon>
        <taxon>Pentapetalae</taxon>
        <taxon>rosids</taxon>
        <taxon>fabids</taxon>
        <taxon>Fabales</taxon>
        <taxon>Fabaceae</taxon>
        <taxon>Papilionoideae</taxon>
        <taxon>50 kb inversion clade</taxon>
        <taxon>dalbergioids sensu lato</taxon>
        <taxon>Dalbergieae</taxon>
        <taxon>Pterocarpus clade</taxon>
        <taxon>Arachis</taxon>
    </lineage>
</organism>
<feature type="domain" description="Replication factor A C-terminal" evidence="8">
    <location>
        <begin position="914"/>
        <end position="1036"/>
    </location>
</feature>
<evidence type="ECO:0008006" key="11">
    <source>
        <dbReference type="Google" id="ProtNLM"/>
    </source>
</evidence>
<evidence type="ECO:0000259" key="8">
    <source>
        <dbReference type="Pfam" id="PF08646"/>
    </source>
</evidence>
<dbReference type="STRING" id="3818.A0A445CXR1"/>
<comment type="caution">
    <text evidence="9">The sequence shown here is derived from an EMBL/GenBank/DDBJ whole genome shotgun (WGS) entry which is preliminary data.</text>
</comment>
<dbReference type="Proteomes" id="UP000289738">
    <property type="component" value="Chromosome A06"/>
</dbReference>
<evidence type="ECO:0000313" key="9">
    <source>
        <dbReference type="EMBL" id="RYR55709.1"/>
    </source>
</evidence>
<comment type="similarity">
    <text evidence="1">Belongs to the replication factor A protein 1 family.</text>
</comment>
<protein>
    <recommendedName>
        <fullName evidence="11">Replication factor A C-terminal domain-containing protein</fullName>
    </recommendedName>
</protein>
<dbReference type="Gene3D" id="2.40.50.140">
    <property type="entry name" value="Nucleic acid-binding proteins"/>
    <property type="match status" value="6"/>
</dbReference>